<feature type="signal peptide" evidence="1">
    <location>
        <begin position="1"/>
        <end position="16"/>
    </location>
</feature>
<sequence>MFRFLVAMVVVAAAAAAPGAAPGSRLSAAKKTPSIQDEMRAWTEGGYPDSLQFPDDTGKPVWGAVVVDPSDAAVKGLFRDINNPFDDSVIAIGDNVIMASDDDVKFHIYTKSNNYSSVEGTRVSLNQSEFVAAGWDPTLPAKVVIHGFTNSIESPIIQDIKNGTSRTPVGP</sequence>
<dbReference type="InterPro" id="IPR029058">
    <property type="entry name" value="AB_hydrolase_fold"/>
</dbReference>
<organism evidence="2 3">
    <name type="scientific">Frankliniella fusca</name>
    <dbReference type="NCBI Taxonomy" id="407009"/>
    <lineage>
        <taxon>Eukaryota</taxon>
        <taxon>Metazoa</taxon>
        <taxon>Ecdysozoa</taxon>
        <taxon>Arthropoda</taxon>
        <taxon>Hexapoda</taxon>
        <taxon>Insecta</taxon>
        <taxon>Pterygota</taxon>
        <taxon>Neoptera</taxon>
        <taxon>Paraneoptera</taxon>
        <taxon>Thysanoptera</taxon>
        <taxon>Terebrantia</taxon>
        <taxon>Thripoidea</taxon>
        <taxon>Thripidae</taxon>
        <taxon>Frankliniella</taxon>
    </lineage>
</organism>
<feature type="chain" id="PRO_5042230176" evidence="1">
    <location>
        <begin position="17"/>
        <end position="171"/>
    </location>
</feature>
<gene>
    <name evidence="2" type="ORF">KUF71_006831</name>
</gene>
<evidence type="ECO:0000313" key="2">
    <source>
        <dbReference type="EMBL" id="KAK3917247.1"/>
    </source>
</evidence>
<dbReference type="AlphaFoldDB" id="A0AAE1H9C7"/>
<dbReference type="Proteomes" id="UP001219518">
    <property type="component" value="Unassembled WGS sequence"/>
</dbReference>
<reference evidence="2" key="2">
    <citation type="journal article" date="2023" name="BMC Genomics">
        <title>Pest status, molecular evolution, and epigenetic factors derived from the genome assembly of Frankliniella fusca, a thysanopteran phytovirus vector.</title>
        <authorList>
            <person name="Catto M.A."/>
            <person name="Labadie P.E."/>
            <person name="Jacobson A.L."/>
            <person name="Kennedy G.G."/>
            <person name="Srinivasan R."/>
            <person name="Hunt B.G."/>
        </authorList>
    </citation>
    <scope>NUCLEOTIDE SEQUENCE</scope>
    <source>
        <strain evidence="2">PL_HMW_Pooled</strain>
    </source>
</reference>
<proteinExistence type="predicted"/>
<keyword evidence="1" id="KW-0732">Signal</keyword>
<evidence type="ECO:0000313" key="3">
    <source>
        <dbReference type="Proteomes" id="UP001219518"/>
    </source>
</evidence>
<reference evidence="2" key="1">
    <citation type="submission" date="2021-07" db="EMBL/GenBank/DDBJ databases">
        <authorList>
            <person name="Catto M.A."/>
            <person name="Jacobson A."/>
            <person name="Kennedy G."/>
            <person name="Labadie P."/>
            <person name="Hunt B.G."/>
            <person name="Srinivasan R."/>
        </authorList>
    </citation>
    <scope>NUCLEOTIDE SEQUENCE</scope>
    <source>
        <strain evidence="2">PL_HMW_Pooled</strain>
        <tissue evidence="2">Head</tissue>
    </source>
</reference>
<comment type="caution">
    <text evidence="2">The sequence shown here is derived from an EMBL/GenBank/DDBJ whole genome shotgun (WGS) entry which is preliminary data.</text>
</comment>
<name>A0AAE1H9C7_9NEOP</name>
<dbReference type="Gene3D" id="3.40.50.1820">
    <property type="entry name" value="alpha/beta hydrolase"/>
    <property type="match status" value="1"/>
</dbReference>
<keyword evidence="3" id="KW-1185">Reference proteome</keyword>
<accession>A0AAE1H9C7</accession>
<evidence type="ECO:0000256" key="1">
    <source>
        <dbReference type="SAM" id="SignalP"/>
    </source>
</evidence>
<dbReference type="EMBL" id="JAHWGI010000700">
    <property type="protein sequence ID" value="KAK3917247.1"/>
    <property type="molecule type" value="Genomic_DNA"/>
</dbReference>
<protein>
    <submittedName>
        <fullName evidence="2">Stabilin-1</fullName>
    </submittedName>
</protein>